<comment type="caution">
    <text evidence="1">The sequence shown here is derived from an EMBL/GenBank/DDBJ whole genome shotgun (WGS) entry which is preliminary data.</text>
</comment>
<organism evidence="1">
    <name type="scientific">Hexamita inflata</name>
    <dbReference type="NCBI Taxonomy" id="28002"/>
    <lineage>
        <taxon>Eukaryota</taxon>
        <taxon>Metamonada</taxon>
        <taxon>Diplomonadida</taxon>
        <taxon>Hexamitidae</taxon>
        <taxon>Hexamitinae</taxon>
        <taxon>Hexamita</taxon>
    </lineage>
</organism>
<reference evidence="1" key="1">
    <citation type="submission" date="2023-06" db="EMBL/GenBank/DDBJ databases">
        <authorList>
            <person name="Kurt Z."/>
        </authorList>
    </citation>
    <scope>NUCLEOTIDE SEQUENCE</scope>
</reference>
<dbReference type="Proteomes" id="UP001642409">
    <property type="component" value="Unassembled WGS sequence"/>
</dbReference>
<keyword evidence="3" id="KW-1185">Reference proteome</keyword>
<accession>A0AA86P945</accession>
<evidence type="ECO:0000313" key="3">
    <source>
        <dbReference type="Proteomes" id="UP001642409"/>
    </source>
</evidence>
<dbReference type="AlphaFoldDB" id="A0AA86P945"/>
<proteinExistence type="predicted"/>
<name>A0AA86P945_9EUKA</name>
<protein>
    <submittedName>
        <fullName evidence="1">Myotubularin-like phosphatase</fullName>
    </submittedName>
    <submittedName>
        <fullName evidence="2">Myotubularin-like_phosphatase</fullName>
    </submittedName>
</protein>
<evidence type="ECO:0000313" key="1">
    <source>
        <dbReference type="EMBL" id="CAI9934441.1"/>
    </source>
</evidence>
<dbReference type="SUPFAM" id="SSF52799">
    <property type="entry name" value="(Phosphotyrosine protein) phosphatases II"/>
    <property type="match status" value="1"/>
</dbReference>
<sequence length="622" mass="71012">MSFIIPGEVILAQLDEVLVLQKVDTFDEYWHDLSYLNPAWQSKVTKTNLSHLEQFPCSIILTSYRLIIIQSPGQDILRYLAQDQLISINVAASIPLLHFQKVSKSQDVNSLIMELYYPCKICLKFQQKPIVEQCIQYLLRINDGRVHFSKFQIAAGVAYEQVKAKIALPPKDPLSQVPQPQASSQQQHGFKALQIKPQLRQFEIKNHLYFDHLLTISKATDDTFEQLMKLTAEPLKNDLLQQFRNAVEVALFVESQTELHQPLQKILPYYRIENTKQNINCPHITFRNYGYKVCPTYPSLVVIPLQDSLKVAPLFQLNRFPTTVGNRIMRSGKLVKPQYEVNEFVVRVSKCFREDKLVVFELGTSGFESSQQVVVVQSGLDLTQIQKSYEQLVELSHANPYQPFKMQLPPKPSVVESFDQLISDMTSYAQQQTKQKQQPNTYQLHVNKIVLLAQRIATCGHLCLLCGSLERFLGFIVLVCVDLFTQKIKSVQQFINSFRFHGLNYGLPIQSIYSPAPSKMLCQQHEFIASSCVMHLFEKCVTQVIMQNQGAFSFGPEFVHQFVADILSGRFSETCFDSEGERTASCVFSLNNCFQNAQEYEKFNGTSQGTVVTNECYSLGGM</sequence>
<gene>
    <name evidence="1" type="ORF">HINF_LOCUS22086</name>
    <name evidence="2" type="ORF">HINF_LOCUS63757</name>
</gene>
<evidence type="ECO:0000313" key="2">
    <source>
        <dbReference type="EMBL" id="CAL6087669.1"/>
    </source>
</evidence>
<reference evidence="2 3" key="2">
    <citation type="submission" date="2024-07" db="EMBL/GenBank/DDBJ databases">
        <authorList>
            <person name="Akdeniz Z."/>
        </authorList>
    </citation>
    <scope>NUCLEOTIDE SEQUENCE [LARGE SCALE GENOMIC DNA]</scope>
</reference>
<dbReference type="InterPro" id="IPR029021">
    <property type="entry name" value="Prot-tyrosine_phosphatase-like"/>
</dbReference>
<dbReference type="EMBL" id="CATOUU010000569">
    <property type="protein sequence ID" value="CAI9934441.1"/>
    <property type="molecule type" value="Genomic_DNA"/>
</dbReference>
<dbReference type="EMBL" id="CAXDID020000402">
    <property type="protein sequence ID" value="CAL6087669.1"/>
    <property type="molecule type" value="Genomic_DNA"/>
</dbReference>